<feature type="transmembrane region" description="Helical" evidence="6">
    <location>
        <begin position="203"/>
        <end position="219"/>
    </location>
</feature>
<name>A0AAE8YNX3_9CAUD</name>
<evidence type="ECO:0000313" key="7">
    <source>
        <dbReference type="EMBL" id="UGO47193.1"/>
    </source>
</evidence>
<dbReference type="InterPro" id="IPR010691">
    <property type="entry name" value="WzyE"/>
</dbReference>
<evidence type="ECO:0000256" key="3">
    <source>
        <dbReference type="ARBA" id="ARBA00022692"/>
    </source>
</evidence>
<keyword evidence="2" id="KW-0997">Cell inner membrane</keyword>
<sequence>MSDYTSIFTYIFPIIYFTILFFLAAHSFIRNGIRFKSVGLMFLVITHFVGYASLPFRVDALVPADVYMPVEYINDVSLKSFIGIIIFYLASHLLSPKPRGMARGKIFFGSANLFVAISLSVSILAMIIFYITKGSSFDSDNYASKLGENAGSGLLLMPMSAFVPAVIVYSFTSKSKYAFAKSCGISILFGVAFYILIGGSRNVMFSALLMATLICFVTGKINKFKFLIIGCIGLFLVAALGMLRYSNSMSSSGAALSLAIQYLTDSLSPINYQYEAVKYYDNTTNPDAVGGIYYMFSQFSGFVPRFLWEEKPIVTMNSSYYFTTNILGMSSGLNMASTLLGSSLVLFGGYFYWLAYALSGLVVRMLDIIINSNKLTVMSIAGFVTVPFTFFMARESVELFMFIYFKNLIVVSFVYLLFKVASSIIPKKAA</sequence>
<keyword evidence="3 6" id="KW-0812">Transmembrane</keyword>
<feature type="transmembrane region" description="Helical" evidence="6">
    <location>
        <begin position="375"/>
        <end position="393"/>
    </location>
</feature>
<protein>
    <submittedName>
        <fullName evidence="7">Uncharacterized protein</fullName>
    </submittedName>
</protein>
<feature type="transmembrane region" description="Helical" evidence="6">
    <location>
        <begin position="399"/>
        <end position="418"/>
    </location>
</feature>
<dbReference type="EMBL" id="OK499971">
    <property type="protein sequence ID" value="UGO47193.1"/>
    <property type="molecule type" value="Genomic_DNA"/>
</dbReference>
<proteinExistence type="predicted"/>
<feature type="transmembrane region" description="Helical" evidence="6">
    <location>
        <begin position="151"/>
        <end position="171"/>
    </location>
</feature>
<dbReference type="Pfam" id="PF06899">
    <property type="entry name" value="WzyE"/>
    <property type="match status" value="1"/>
</dbReference>
<evidence type="ECO:0000256" key="4">
    <source>
        <dbReference type="ARBA" id="ARBA00022989"/>
    </source>
</evidence>
<feature type="transmembrane region" description="Helical" evidence="6">
    <location>
        <begin position="178"/>
        <end position="197"/>
    </location>
</feature>
<feature type="transmembrane region" description="Helical" evidence="6">
    <location>
        <begin position="106"/>
        <end position="131"/>
    </location>
</feature>
<dbReference type="GO" id="GO:0009246">
    <property type="term" value="P:enterobacterial common antigen biosynthetic process"/>
    <property type="evidence" value="ECO:0007669"/>
    <property type="project" value="InterPro"/>
</dbReference>
<keyword evidence="5 6" id="KW-0472">Membrane</keyword>
<evidence type="ECO:0000256" key="1">
    <source>
        <dbReference type="ARBA" id="ARBA00022475"/>
    </source>
</evidence>
<evidence type="ECO:0000313" key="8">
    <source>
        <dbReference type="Proteomes" id="UP000827816"/>
    </source>
</evidence>
<accession>A0AAE8YNX3</accession>
<gene>
    <name evidence="7" type="ORF">COBRASIX_26</name>
</gene>
<evidence type="ECO:0000256" key="6">
    <source>
        <dbReference type="SAM" id="Phobius"/>
    </source>
</evidence>
<evidence type="ECO:0000256" key="5">
    <source>
        <dbReference type="ARBA" id="ARBA00023136"/>
    </source>
</evidence>
<dbReference type="Proteomes" id="UP000827816">
    <property type="component" value="Segment"/>
</dbReference>
<evidence type="ECO:0000256" key="2">
    <source>
        <dbReference type="ARBA" id="ARBA00022519"/>
    </source>
</evidence>
<feature type="transmembrane region" description="Helical" evidence="6">
    <location>
        <begin position="76"/>
        <end position="94"/>
    </location>
</feature>
<dbReference type="GO" id="GO:0016020">
    <property type="term" value="C:membrane"/>
    <property type="evidence" value="ECO:0007669"/>
    <property type="project" value="InterPro"/>
</dbReference>
<feature type="transmembrane region" description="Helical" evidence="6">
    <location>
        <begin position="226"/>
        <end position="245"/>
    </location>
</feature>
<keyword evidence="4 6" id="KW-1133">Transmembrane helix</keyword>
<feature type="transmembrane region" description="Helical" evidence="6">
    <location>
        <begin position="37"/>
        <end position="56"/>
    </location>
</feature>
<keyword evidence="1" id="KW-1003">Cell membrane</keyword>
<feature type="transmembrane region" description="Helical" evidence="6">
    <location>
        <begin position="343"/>
        <end position="363"/>
    </location>
</feature>
<reference evidence="7" key="1">
    <citation type="submission" date="2021-10" db="EMBL/GenBank/DDBJ databases">
        <authorList>
            <person name="Brantly S."/>
            <person name="Loertscher E."/>
            <person name="Chow J."/>
            <person name="Doney J."/>
            <person name="Standing N."/>
            <person name="Ruesch S."/>
            <person name="Holmstead J."/>
            <person name="Fairholm J."/>
            <person name="Parson M."/>
            <person name="Rodriguez W."/>
            <person name="Himes S."/>
            <person name="Tovar K."/>
            <person name="Wilkey A."/>
            <person name="Birch L."/>
            <person name="Hogan T."/>
            <person name="Flake P."/>
            <person name="Walker J."/>
            <person name="Johnson L."/>
            <person name="Kruger J.L."/>
            <person name="Sharma R."/>
            <person name="Breakwell D.P."/>
            <person name="Grose J.H."/>
        </authorList>
    </citation>
    <scope>NUCLEOTIDE SEQUENCE</scope>
</reference>
<keyword evidence="8" id="KW-1185">Reference proteome</keyword>
<organism evidence="7 8">
    <name type="scientific">Enterobacter phage vB_EclS_CobraSix</name>
    <dbReference type="NCBI Taxonomy" id="2894794"/>
    <lineage>
        <taxon>Viruses</taxon>
        <taxon>Duplodnaviria</taxon>
        <taxon>Heunggongvirae</taxon>
        <taxon>Uroviricota</taxon>
        <taxon>Caudoviricetes</taxon>
        <taxon>Cobrasixvirus</taxon>
        <taxon>Cobrasixvirus cobrasix</taxon>
    </lineage>
</organism>
<feature type="transmembrane region" description="Helical" evidence="6">
    <location>
        <begin position="6"/>
        <end position="25"/>
    </location>
</feature>